<evidence type="ECO:0000256" key="1">
    <source>
        <dbReference type="ARBA" id="ARBA00008950"/>
    </source>
</evidence>
<dbReference type="InterPro" id="IPR029052">
    <property type="entry name" value="Metallo-depent_PP-like"/>
</dbReference>
<accession>A0A1E8GJR7</accession>
<dbReference type="STRING" id="1859473.BG261_06145"/>
<dbReference type="GO" id="GO:0005737">
    <property type="term" value="C:cytoplasm"/>
    <property type="evidence" value="ECO:0007669"/>
    <property type="project" value="TreeGrafter"/>
</dbReference>
<reference evidence="4" key="1">
    <citation type="submission" date="2016-09" db="EMBL/GenBank/DDBJ databases">
        <title>Draft genome sequence of a novel species of the family Streptococcaceae isolated from flowers.</title>
        <authorList>
            <person name="Chuah L.-O."/>
            <person name="Yap K.-P."/>
            <person name="Thong K.L."/>
            <person name="Liong M.T."/>
            <person name="Ahmad R."/>
            <person name="Rusul G."/>
        </authorList>
    </citation>
    <scope>NUCLEOTIDE SEQUENCE [LARGE SCALE GENOMIC DNA]</scope>
    <source>
        <strain evidence="4">DF1</strain>
    </source>
</reference>
<dbReference type="InterPro" id="IPR024654">
    <property type="entry name" value="Calcineurin-like_PHP_lpxH"/>
</dbReference>
<dbReference type="SUPFAM" id="SSF56300">
    <property type="entry name" value="Metallo-dependent phosphatases"/>
    <property type="match status" value="1"/>
</dbReference>
<dbReference type="Gene3D" id="3.60.21.10">
    <property type="match status" value="1"/>
</dbReference>
<dbReference type="EMBL" id="MKIR01000024">
    <property type="protein sequence ID" value="OFI48482.1"/>
    <property type="molecule type" value="Genomic_DNA"/>
</dbReference>
<dbReference type="InterPro" id="IPR011152">
    <property type="entry name" value="Pesterase_MJ0912"/>
</dbReference>
<evidence type="ECO:0000259" key="2">
    <source>
        <dbReference type="Pfam" id="PF12850"/>
    </source>
</evidence>
<proteinExistence type="inferred from homology"/>
<keyword evidence="4" id="KW-1185">Reference proteome</keyword>
<name>A0A1E8GJR7_9LACT</name>
<sequence>MQKIAILSDVHGNVTALQEVVNDVKKEKCTETWYIGDLMRPGPGVNDLIDLLKSINMTAFVRGNWDDVVLDSLKGISQGKKISPDNPEIVYVTILNKYVLENISPENLKLLEDTKLREVKEIEGLKISLTHNLPQDAYGGDLWITNPTENFDKLFTNEEGQIDEDIDIAVIGHTHRQLMRYSTKEQLIINPGSVGMPFSRREKFQENLDANYTILEIENGKICGVNFKRVPYDHDIELELAKERNLPYNELYKLQMETGEPHIHDVDMLIDVNEKYGYREQVVDFLDDLNLDD</sequence>
<dbReference type="InterPro" id="IPR050126">
    <property type="entry name" value="Ap4A_hydrolase"/>
</dbReference>
<dbReference type="GO" id="GO:0016791">
    <property type="term" value="F:phosphatase activity"/>
    <property type="evidence" value="ECO:0007669"/>
    <property type="project" value="TreeGrafter"/>
</dbReference>
<protein>
    <recommendedName>
        <fullName evidence="2">Calcineurin-like phosphoesterase domain-containing protein</fullName>
    </recommendedName>
</protein>
<dbReference type="OrthoDB" id="9813918at2"/>
<feature type="domain" description="Calcineurin-like phosphoesterase" evidence="2">
    <location>
        <begin position="3"/>
        <end position="201"/>
    </location>
</feature>
<dbReference type="PIRSF" id="PIRSF000883">
    <property type="entry name" value="Pesterase_MJ0912"/>
    <property type="match status" value="1"/>
</dbReference>
<dbReference type="Proteomes" id="UP000178622">
    <property type="component" value="Unassembled WGS sequence"/>
</dbReference>
<evidence type="ECO:0000313" key="4">
    <source>
        <dbReference type="Proteomes" id="UP000178622"/>
    </source>
</evidence>
<gene>
    <name evidence="3" type="ORF">BG261_06145</name>
</gene>
<comment type="similarity">
    <text evidence="1">Belongs to the metallophosphoesterase superfamily. YfcE family.</text>
</comment>
<dbReference type="PANTHER" id="PTHR42850">
    <property type="entry name" value="METALLOPHOSPHOESTERASE"/>
    <property type="match status" value="1"/>
</dbReference>
<dbReference type="PANTHER" id="PTHR42850:SF2">
    <property type="entry name" value="BLL5683 PROTEIN"/>
    <property type="match status" value="1"/>
</dbReference>
<evidence type="ECO:0000313" key="3">
    <source>
        <dbReference type="EMBL" id="OFI48482.1"/>
    </source>
</evidence>
<organism evidence="3 4">
    <name type="scientific">Floricoccus tropicus</name>
    <dbReference type="NCBI Taxonomy" id="1859473"/>
    <lineage>
        <taxon>Bacteria</taxon>
        <taxon>Bacillati</taxon>
        <taxon>Bacillota</taxon>
        <taxon>Bacilli</taxon>
        <taxon>Lactobacillales</taxon>
        <taxon>Streptococcaceae</taxon>
        <taxon>Floricoccus</taxon>
    </lineage>
</organism>
<dbReference type="AlphaFoldDB" id="A0A1E8GJR7"/>
<dbReference type="RefSeq" id="WP_070792880.1">
    <property type="nucleotide sequence ID" value="NZ_MKIR01000024.1"/>
</dbReference>
<dbReference type="Pfam" id="PF12850">
    <property type="entry name" value="Metallophos_2"/>
    <property type="match status" value="1"/>
</dbReference>
<comment type="caution">
    <text evidence="3">The sequence shown here is derived from an EMBL/GenBank/DDBJ whole genome shotgun (WGS) entry which is preliminary data.</text>
</comment>